<evidence type="ECO:0000313" key="2">
    <source>
        <dbReference type="Proteomes" id="UP000094626"/>
    </source>
</evidence>
<dbReference type="AlphaFoldDB" id="A0A1D8AEQ0"/>
<accession>A0A1D8AEQ0</accession>
<name>A0A1D8AEQ0_9SPHN</name>
<sequence>MLVDVLAGDSSSPAARGSFHFARSPQAGEEIEIDGTVVVVTRAWHRPSIYYQGAKFAILVEEPVADAQVRPEVRDHADMAV</sequence>
<dbReference type="Proteomes" id="UP000094626">
    <property type="component" value="Plasmid pSA2"/>
</dbReference>
<reference evidence="2" key="1">
    <citation type="journal article" date="2017" name="J. Biotechnol.">
        <title>Complete genome sequence of Novosphingobium resinovorum SA1, a versatile xenobiotic-degrading bacterium capable of utilizing sulfanilic acid.</title>
        <authorList>
            <person name="Hegedus B."/>
            <person name="Kos P.B."/>
            <person name="Balint B."/>
            <person name="Maroti G."/>
            <person name="Gan H.M."/>
            <person name="Perei K."/>
            <person name="Rakhely G."/>
        </authorList>
    </citation>
    <scope>NUCLEOTIDE SEQUENCE [LARGE SCALE GENOMIC DNA]</scope>
    <source>
        <strain evidence="2">SA1</strain>
    </source>
</reference>
<proteinExistence type="predicted"/>
<dbReference type="RefSeq" id="WP_020820532.1">
    <property type="nucleotide sequence ID" value="NZ_CP017077.1"/>
</dbReference>
<keyword evidence="2" id="KW-1185">Reference proteome</keyword>
<keyword evidence="1" id="KW-0614">Plasmid</keyword>
<dbReference type="EMBL" id="CP017077">
    <property type="protein sequence ID" value="AOR80583.1"/>
    <property type="molecule type" value="Genomic_DNA"/>
</dbReference>
<geneLocation type="plasmid" evidence="1 2">
    <name>pSA2</name>
</geneLocation>
<evidence type="ECO:0000313" key="1">
    <source>
        <dbReference type="EMBL" id="AOR80583.1"/>
    </source>
</evidence>
<organism evidence="1 2">
    <name type="scientific">Novosphingobium resinovorum</name>
    <dbReference type="NCBI Taxonomy" id="158500"/>
    <lineage>
        <taxon>Bacteria</taxon>
        <taxon>Pseudomonadati</taxon>
        <taxon>Pseudomonadota</taxon>
        <taxon>Alphaproteobacteria</taxon>
        <taxon>Sphingomonadales</taxon>
        <taxon>Sphingomonadaceae</taxon>
        <taxon>Novosphingobium</taxon>
    </lineage>
</organism>
<gene>
    <name evidence="1" type="ORF">BES08_27470</name>
</gene>
<dbReference type="OrthoDB" id="7509904at2"/>
<protein>
    <submittedName>
        <fullName evidence="1">Uncharacterized protein</fullName>
    </submittedName>
</protein>
<dbReference type="KEGG" id="nre:BES08_27470"/>